<sequence length="202" mass="20742">MSTWTSKVCALVAGSLLAACGAGVSVTRNAPMQVQLADGLIVAGARGWCVDQTTSKAREGGAVVVLGSCAAIANNALLPSPRIDGVVTISVETPASVAPPVRDVAAFLSTDQGRAALARDGRAESVELLEVAAQDDTIFLHALDTSGGPLNTGADYWRALFDIDGRFVSVSLAPNDPDQTSRAQSIAALDAQIDRLKAANAR</sequence>
<name>A0A238IYQ0_9RHOB</name>
<feature type="signal peptide" evidence="1">
    <location>
        <begin position="1"/>
        <end position="18"/>
    </location>
</feature>
<reference evidence="2 3" key="1">
    <citation type="submission" date="2017-05" db="EMBL/GenBank/DDBJ databases">
        <authorList>
            <person name="Song R."/>
            <person name="Chenine A.L."/>
            <person name="Ruprecht R.M."/>
        </authorList>
    </citation>
    <scope>NUCLEOTIDE SEQUENCE [LARGE SCALE GENOMIC DNA]</scope>
    <source>
        <strain evidence="2 3">CECT 8489</strain>
    </source>
</reference>
<dbReference type="RefSeq" id="WP_141138259.1">
    <property type="nucleotide sequence ID" value="NZ_FXXQ01000004.1"/>
</dbReference>
<evidence type="ECO:0000313" key="2">
    <source>
        <dbReference type="EMBL" id="SMX23526.1"/>
    </source>
</evidence>
<gene>
    <name evidence="2" type="ORF">BOA8489_01635</name>
</gene>
<organism evidence="2 3">
    <name type="scientific">Boseongicola aestuarii</name>
    <dbReference type="NCBI Taxonomy" id="1470561"/>
    <lineage>
        <taxon>Bacteria</taxon>
        <taxon>Pseudomonadati</taxon>
        <taxon>Pseudomonadota</taxon>
        <taxon>Alphaproteobacteria</taxon>
        <taxon>Rhodobacterales</taxon>
        <taxon>Paracoccaceae</taxon>
        <taxon>Boseongicola</taxon>
    </lineage>
</organism>
<dbReference type="AlphaFoldDB" id="A0A238IYQ0"/>
<dbReference type="OrthoDB" id="7877343at2"/>
<dbReference type="PROSITE" id="PS51257">
    <property type="entry name" value="PROKAR_LIPOPROTEIN"/>
    <property type="match status" value="1"/>
</dbReference>
<evidence type="ECO:0000256" key="1">
    <source>
        <dbReference type="SAM" id="SignalP"/>
    </source>
</evidence>
<keyword evidence="3" id="KW-1185">Reference proteome</keyword>
<dbReference type="Proteomes" id="UP000201838">
    <property type="component" value="Unassembled WGS sequence"/>
</dbReference>
<dbReference type="EMBL" id="FXXQ01000004">
    <property type="protein sequence ID" value="SMX23526.1"/>
    <property type="molecule type" value="Genomic_DNA"/>
</dbReference>
<proteinExistence type="predicted"/>
<protein>
    <submittedName>
        <fullName evidence="2">Uncharacterized protein</fullName>
    </submittedName>
</protein>
<keyword evidence="1" id="KW-0732">Signal</keyword>
<accession>A0A238IYQ0</accession>
<feature type="chain" id="PRO_5012895765" evidence="1">
    <location>
        <begin position="19"/>
        <end position="202"/>
    </location>
</feature>
<evidence type="ECO:0000313" key="3">
    <source>
        <dbReference type="Proteomes" id="UP000201838"/>
    </source>
</evidence>